<dbReference type="Pfam" id="PF04777">
    <property type="entry name" value="Evr1_Alr"/>
    <property type="match status" value="1"/>
</dbReference>
<keyword evidence="4 6" id="KW-0560">Oxidoreductase</keyword>
<keyword evidence="3 6" id="KW-0274">FAD</keyword>
<evidence type="ECO:0000256" key="1">
    <source>
        <dbReference type="ARBA" id="ARBA00001974"/>
    </source>
</evidence>
<dbReference type="InterPro" id="IPR036774">
    <property type="entry name" value="ERV/ALR_sulphydryl_oxid_sf"/>
</dbReference>
<gene>
    <name evidence="8" type="ORF">AYI68_g2518</name>
</gene>
<dbReference type="Proteomes" id="UP000187455">
    <property type="component" value="Unassembled WGS sequence"/>
</dbReference>
<evidence type="ECO:0000256" key="5">
    <source>
        <dbReference type="ARBA" id="ARBA00023157"/>
    </source>
</evidence>
<proteinExistence type="predicted"/>
<evidence type="ECO:0000313" key="9">
    <source>
        <dbReference type="Proteomes" id="UP000187455"/>
    </source>
</evidence>
<evidence type="ECO:0000256" key="4">
    <source>
        <dbReference type="ARBA" id="ARBA00023002"/>
    </source>
</evidence>
<evidence type="ECO:0000256" key="2">
    <source>
        <dbReference type="ARBA" id="ARBA00022630"/>
    </source>
</evidence>
<dbReference type="InterPro" id="IPR039799">
    <property type="entry name" value="ALR/ERV"/>
</dbReference>
<dbReference type="SUPFAM" id="SSF69000">
    <property type="entry name" value="FAD-dependent thiol oxidase"/>
    <property type="match status" value="1"/>
</dbReference>
<dbReference type="AlphaFoldDB" id="A0A1R0H2H6"/>
<name>A0A1R0H2H6_9FUNG</name>
<evidence type="ECO:0000256" key="3">
    <source>
        <dbReference type="ARBA" id="ARBA00022827"/>
    </source>
</evidence>
<keyword evidence="5" id="KW-1015">Disulfide bond</keyword>
<keyword evidence="9" id="KW-1185">Reference proteome</keyword>
<dbReference type="GO" id="GO:0050660">
    <property type="term" value="F:flavin adenine dinucleotide binding"/>
    <property type="evidence" value="ECO:0007669"/>
    <property type="project" value="TreeGrafter"/>
</dbReference>
<protein>
    <recommendedName>
        <fullName evidence="6">Sulfhydryl oxidase</fullName>
        <ecNumber evidence="6">1.8.3.2</ecNumber>
    </recommendedName>
</protein>
<dbReference type="PANTHER" id="PTHR12645:SF1">
    <property type="entry name" value="FAD-LINKED SULFHYDRYL OXIDASE ERV2"/>
    <property type="match status" value="1"/>
</dbReference>
<keyword evidence="6" id="KW-1133">Transmembrane helix</keyword>
<comment type="cofactor">
    <cofactor evidence="1 6">
        <name>FAD</name>
        <dbReference type="ChEBI" id="CHEBI:57692"/>
    </cofactor>
</comment>
<evidence type="ECO:0000256" key="6">
    <source>
        <dbReference type="RuleBase" id="RU371123"/>
    </source>
</evidence>
<keyword evidence="6" id="KW-0812">Transmembrane</keyword>
<organism evidence="8 9">
    <name type="scientific">Smittium mucronatum</name>
    <dbReference type="NCBI Taxonomy" id="133383"/>
    <lineage>
        <taxon>Eukaryota</taxon>
        <taxon>Fungi</taxon>
        <taxon>Fungi incertae sedis</taxon>
        <taxon>Zoopagomycota</taxon>
        <taxon>Kickxellomycotina</taxon>
        <taxon>Harpellomycetes</taxon>
        <taxon>Harpellales</taxon>
        <taxon>Legeriomycetaceae</taxon>
        <taxon>Smittium</taxon>
    </lineage>
</organism>
<comment type="caution">
    <text evidence="8">The sequence shown here is derived from an EMBL/GenBank/DDBJ whole genome shotgun (WGS) entry which is preliminary data.</text>
</comment>
<dbReference type="InterPro" id="IPR017905">
    <property type="entry name" value="ERV/ALR_sulphydryl_oxidase"/>
</dbReference>
<dbReference type="PROSITE" id="PS51324">
    <property type="entry name" value="ERV_ALR"/>
    <property type="match status" value="1"/>
</dbReference>
<accession>A0A1R0H2H6</accession>
<sequence length="206" mass="23243">MSMSKRLSFKVYLFLALTMIIIVGVFGRGWFSEPKPQPPAAAAKQFKTSSSSSELQSPKFDFPQIDGGQALMGKMVNETLRKQLGRSTWYTLHVMASRYPTDPTPDEQNIMSSYFNILSYLYPCGDWYVSLFSSTLPFFFPPVINMVSRVDSRNDFEQWLCTFHNAVNVRLGKDTVDCSGVHDLYDCGCGPDLVRYKPEADANPNA</sequence>
<reference evidence="8 9" key="1">
    <citation type="journal article" date="2016" name="Mol. Biol. Evol.">
        <title>Genome-Wide Survey of Gut Fungi (Harpellales) Reveals the First Horizontally Transferred Ubiquitin Gene from a Mosquito Host.</title>
        <authorList>
            <person name="Wang Y."/>
            <person name="White M.M."/>
            <person name="Kvist S."/>
            <person name="Moncalvo J.M."/>
        </authorList>
    </citation>
    <scope>NUCLEOTIDE SEQUENCE [LARGE SCALE GENOMIC DNA]</scope>
    <source>
        <strain evidence="8 9">ALG-7-W6</strain>
    </source>
</reference>
<feature type="domain" description="ERV/ALR sulfhydryl oxidase" evidence="7">
    <location>
        <begin position="77"/>
        <end position="185"/>
    </location>
</feature>
<dbReference type="Gene3D" id="1.20.120.310">
    <property type="entry name" value="ERV/ALR sulfhydryl oxidase domain"/>
    <property type="match status" value="1"/>
</dbReference>
<feature type="transmembrane region" description="Helical" evidence="6">
    <location>
        <begin position="12"/>
        <end position="31"/>
    </location>
</feature>
<keyword evidence="6" id="KW-0472">Membrane</keyword>
<dbReference type="EMBL" id="LSSL01000952">
    <property type="protein sequence ID" value="OLY83336.1"/>
    <property type="molecule type" value="Genomic_DNA"/>
</dbReference>
<dbReference type="STRING" id="133383.A0A1R0H2H6"/>
<dbReference type="GO" id="GO:0016971">
    <property type="term" value="F:flavin-dependent sulfhydryl oxidase activity"/>
    <property type="evidence" value="ECO:0007669"/>
    <property type="project" value="InterPro"/>
</dbReference>
<keyword evidence="2 6" id="KW-0285">Flavoprotein</keyword>
<dbReference type="PANTHER" id="PTHR12645">
    <property type="entry name" value="ALR/ERV"/>
    <property type="match status" value="1"/>
</dbReference>
<dbReference type="OrthoDB" id="59470at2759"/>
<evidence type="ECO:0000313" key="8">
    <source>
        <dbReference type="EMBL" id="OLY83336.1"/>
    </source>
</evidence>
<dbReference type="EC" id="1.8.3.2" evidence="6"/>
<dbReference type="GO" id="GO:0005739">
    <property type="term" value="C:mitochondrion"/>
    <property type="evidence" value="ECO:0007669"/>
    <property type="project" value="TreeGrafter"/>
</dbReference>
<comment type="catalytic activity">
    <reaction evidence="6">
        <text>2 R'C(R)SH + O2 = R'C(R)S-S(R)CR' + H2O2</text>
        <dbReference type="Rhea" id="RHEA:17357"/>
        <dbReference type="ChEBI" id="CHEBI:15379"/>
        <dbReference type="ChEBI" id="CHEBI:16240"/>
        <dbReference type="ChEBI" id="CHEBI:16520"/>
        <dbReference type="ChEBI" id="CHEBI:17412"/>
        <dbReference type="EC" id="1.8.3.2"/>
    </reaction>
</comment>
<evidence type="ECO:0000259" key="7">
    <source>
        <dbReference type="PROSITE" id="PS51324"/>
    </source>
</evidence>